<protein>
    <submittedName>
        <fullName evidence="1">Uncharacterized protein</fullName>
    </submittedName>
</protein>
<evidence type="ECO:0000313" key="2">
    <source>
        <dbReference type="Proteomes" id="UP001227386"/>
    </source>
</evidence>
<organism evidence="1 2">
    <name type="scientific">Pseudomonas viciae</name>
    <dbReference type="NCBI Taxonomy" id="2505979"/>
    <lineage>
        <taxon>Bacteria</taxon>
        <taxon>Pseudomonadati</taxon>
        <taxon>Pseudomonadota</taxon>
        <taxon>Gammaproteobacteria</taxon>
        <taxon>Pseudomonadales</taxon>
        <taxon>Pseudomonadaceae</taxon>
        <taxon>Pseudomonas</taxon>
    </lineage>
</organism>
<sequence>MRVVRANGIEWGITIDAYLMNAARVGDRYTALVYGDQSGAISNGMTVVTPPVRAVEQRGGFTLMRSLGGNDHYVIVSELAECDDAEA</sequence>
<dbReference type="Proteomes" id="UP001227386">
    <property type="component" value="Chromosome"/>
</dbReference>
<dbReference type="EMBL" id="CP123771">
    <property type="protein sequence ID" value="WGO96286.1"/>
    <property type="molecule type" value="Genomic_DNA"/>
</dbReference>
<accession>A0ABY8PM58</accession>
<keyword evidence="2" id="KW-1185">Reference proteome</keyword>
<gene>
    <name evidence="1" type="ORF">QCD61_14235</name>
</gene>
<evidence type="ECO:0000313" key="1">
    <source>
        <dbReference type="EMBL" id="WGO96286.1"/>
    </source>
</evidence>
<reference evidence="1 2" key="1">
    <citation type="journal article" date="2012" name="Appl. Soil Ecol.">
        <title>Isolation and characterization of new plant growth-promoting bacterial endophytes.</title>
        <authorList>
            <person name="Rashid S."/>
            <person name="Charles T.C."/>
            <person name="Glick B.R."/>
        </authorList>
    </citation>
    <scope>NUCLEOTIDE SEQUENCE [LARGE SCALE GENOMIC DNA]</scope>
    <source>
        <strain evidence="1 2">YsS1</strain>
    </source>
</reference>
<proteinExistence type="predicted"/>
<name>A0ABY8PM58_9PSED</name>